<evidence type="ECO:0000313" key="2">
    <source>
        <dbReference type="Proteomes" id="UP001153332"/>
    </source>
</evidence>
<name>A0ACC2JQV4_9PEZI</name>
<sequence length="523" mass="57610">MNLHEKVDYWRVEDDVQSARSPSNCADGGIDAPPYQDPNVENEGDRNSQASDSAPDENVDAHLNRHHKFPSKTTARHGLLSRLRRERDLVLAGPDIITKISETILSSLPPHHVNRKTPSKTYTIGFEVDWDPQEFIREQEYEEEAGEAIGMALTLTGSTKDAQALSCAQYLAQTWPSTGNQIVQLMQDVVRSGNGSQDLPGNTMLTASIQGSKLIAEASGTAYSLAEIGEQLAWLGAALRVSPERHAVVYCEPELMPVNANSAISSSYDRCYNINFKLHLEAKSPSPPTSHCWLDLFDSPVIVEGYPILARPEYTTGLEIALSTAAVLSQAHRAAIFNGRVFVKGFCAMFTLVKHQGDVFVWHLAANKDRSYISYLDHGLSCPPSYDTDKIDLSGLRGARHIVGWCQDAKNSTGEPNASHTAADSRVNSTTGQPRPGPLISDRSSIILAVTTTFIALIFNPNFYWRVLLASLLITLVYLSWFSAALPFRDIYCLGIFRLDGNTWRAATESSEKAEVIGDKKRT</sequence>
<proteinExistence type="predicted"/>
<gene>
    <name evidence="1" type="ORF">O1611_g3901</name>
</gene>
<keyword evidence="2" id="KW-1185">Reference proteome</keyword>
<dbReference type="Proteomes" id="UP001153332">
    <property type="component" value="Unassembled WGS sequence"/>
</dbReference>
<protein>
    <submittedName>
        <fullName evidence="1">Uncharacterized protein</fullName>
    </submittedName>
</protein>
<organism evidence="1 2">
    <name type="scientific">Lasiodiplodia mahajangana</name>
    <dbReference type="NCBI Taxonomy" id="1108764"/>
    <lineage>
        <taxon>Eukaryota</taxon>
        <taxon>Fungi</taxon>
        <taxon>Dikarya</taxon>
        <taxon>Ascomycota</taxon>
        <taxon>Pezizomycotina</taxon>
        <taxon>Dothideomycetes</taxon>
        <taxon>Dothideomycetes incertae sedis</taxon>
        <taxon>Botryosphaeriales</taxon>
        <taxon>Botryosphaeriaceae</taxon>
        <taxon>Lasiodiplodia</taxon>
    </lineage>
</organism>
<evidence type="ECO:0000313" key="1">
    <source>
        <dbReference type="EMBL" id="KAJ8129729.1"/>
    </source>
</evidence>
<reference evidence="1" key="1">
    <citation type="submission" date="2022-12" db="EMBL/GenBank/DDBJ databases">
        <title>Genome Sequence of Lasiodiplodia mahajangana.</title>
        <authorList>
            <person name="Buettner E."/>
        </authorList>
    </citation>
    <scope>NUCLEOTIDE SEQUENCE</scope>
    <source>
        <strain evidence="1">VT137</strain>
    </source>
</reference>
<accession>A0ACC2JQV4</accession>
<dbReference type="EMBL" id="JAPUUL010000678">
    <property type="protein sequence ID" value="KAJ8129729.1"/>
    <property type="molecule type" value="Genomic_DNA"/>
</dbReference>
<comment type="caution">
    <text evidence="1">The sequence shown here is derived from an EMBL/GenBank/DDBJ whole genome shotgun (WGS) entry which is preliminary data.</text>
</comment>